<evidence type="ECO:0000313" key="3">
    <source>
        <dbReference type="Proteomes" id="UP000824136"/>
    </source>
</evidence>
<comment type="caution">
    <text evidence="2">The sequence shown here is derived from an EMBL/GenBank/DDBJ whole genome shotgun (WGS) entry which is preliminary data.</text>
</comment>
<organism evidence="2 3">
    <name type="scientific">Candidatus Faeciplasma pullistercoris</name>
    <dbReference type="NCBI Taxonomy" id="2840800"/>
    <lineage>
        <taxon>Bacteria</taxon>
        <taxon>Bacillati</taxon>
        <taxon>Bacillota</taxon>
        <taxon>Clostridia</taxon>
        <taxon>Eubacteriales</taxon>
        <taxon>Oscillospiraceae</taxon>
        <taxon>Oscillospiraceae incertae sedis</taxon>
        <taxon>Candidatus Faeciplasma</taxon>
    </lineage>
</organism>
<name>A0A9D1GS44_9FIRM</name>
<evidence type="ECO:0000256" key="1">
    <source>
        <dbReference type="SAM" id="Phobius"/>
    </source>
</evidence>
<reference evidence="2" key="1">
    <citation type="submission" date="2020-10" db="EMBL/GenBank/DDBJ databases">
        <authorList>
            <person name="Gilroy R."/>
        </authorList>
    </citation>
    <scope>NUCLEOTIDE SEQUENCE</scope>
    <source>
        <strain evidence="2">CHK33-4379</strain>
    </source>
</reference>
<dbReference type="EMBL" id="DVLL01000007">
    <property type="protein sequence ID" value="HIT58411.1"/>
    <property type="molecule type" value="Genomic_DNA"/>
</dbReference>
<keyword evidence="1" id="KW-0812">Transmembrane</keyword>
<gene>
    <name evidence="2" type="ORF">IAC39_01620</name>
</gene>
<accession>A0A9D1GS44</accession>
<dbReference type="Proteomes" id="UP000824136">
    <property type="component" value="Unassembled WGS sequence"/>
</dbReference>
<protein>
    <recommendedName>
        <fullName evidence="4">AlgX/AlgJ SGNH hydrolase-like domain-containing protein</fullName>
    </recommendedName>
</protein>
<dbReference type="InterPro" id="IPR025945">
    <property type="entry name" value="DHHW"/>
</dbReference>
<keyword evidence="1" id="KW-1133">Transmembrane helix</keyword>
<dbReference type="AlphaFoldDB" id="A0A9D1GS44"/>
<feature type="transmembrane region" description="Helical" evidence="1">
    <location>
        <begin position="12"/>
        <end position="31"/>
    </location>
</feature>
<evidence type="ECO:0008006" key="4">
    <source>
        <dbReference type="Google" id="ProtNLM"/>
    </source>
</evidence>
<keyword evidence="1" id="KW-0472">Membrane</keyword>
<evidence type="ECO:0000313" key="2">
    <source>
        <dbReference type="EMBL" id="HIT58411.1"/>
    </source>
</evidence>
<sequence length="376" mass="42539">MKSKLKKLCQIINAAVFFGFIAAFAVTSVLLPKEEYSELENRYLSELPELDASGWFNGDIASGLASYADDHFPMRSNWISLHTSLEILEGKKRVNGVYIGDGRMMELAEPADLDRLDRSLEDIQYLCEIADAPVFVMIAPTAAQVYSDDIPDYENVLNQSELIDYVYERIDGEAVTVDVLPALEEAKDDYIYYRTDHHWTPQGAYVAYTEIAKMMGVVPAGLERFDIMHASHAFYGTLHSKTLYDGTEPDVVDFYISNDRSITLTAGEYVGSPYRTEYLQSKDKYLCYLGPNMPIVSLSSNAFGMKLLVIKDSYANCMLPFLSEHFSSVDAIDLRYMTDPDDYIELDEYDVVLILYNADNFSADTNLDKLMLIDND</sequence>
<dbReference type="Pfam" id="PF14286">
    <property type="entry name" value="DHHW"/>
    <property type="match status" value="1"/>
</dbReference>
<reference evidence="2" key="2">
    <citation type="journal article" date="2021" name="PeerJ">
        <title>Extensive microbial diversity within the chicken gut microbiome revealed by metagenomics and culture.</title>
        <authorList>
            <person name="Gilroy R."/>
            <person name="Ravi A."/>
            <person name="Getino M."/>
            <person name="Pursley I."/>
            <person name="Horton D.L."/>
            <person name="Alikhan N.F."/>
            <person name="Baker D."/>
            <person name="Gharbi K."/>
            <person name="Hall N."/>
            <person name="Watson M."/>
            <person name="Adriaenssens E.M."/>
            <person name="Foster-Nyarko E."/>
            <person name="Jarju S."/>
            <person name="Secka A."/>
            <person name="Antonio M."/>
            <person name="Oren A."/>
            <person name="Chaudhuri R.R."/>
            <person name="La Ragione R."/>
            <person name="Hildebrand F."/>
            <person name="Pallen M.J."/>
        </authorList>
    </citation>
    <scope>NUCLEOTIDE SEQUENCE</scope>
    <source>
        <strain evidence="2">CHK33-4379</strain>
    </source>
</reference>
<proteinExistence type="predicted"/>